<sequence length="111" mass="11821">MVRVTFISADGEHRQEVEAAAGSVLLEVAQAAGQPLEGTCEGQMACSTCHVIVDRDDFDKLTGASEAEEDMLDLAAAATRTSRLSCQIVLDDGLDGLTVRIPGQFYNMQGM</sequence>
<comment type="cofactor">
    <cofactor evidence="6">
        <name>[2Fe-2S] cluster</name>
        <dbReference type="ChEBI" id="CHEBI:190135"/>
    </cofactor>
</comment>
<keyword evidence="4" id="KW-0408">Iron</keyword>
<dbReference type="Proteomes" id="UP000015525">
    <property type="component" value="Unassembled WGS sequence"/>
</dbReference>
<proteinExistence type="inferred from homology"/>
<dbReference type="GO" id="GO:0046872">
    <property type="term" value="F:metal ion binding"/>
    <property type="evidence" value="ECO:0007669"/>
    <property type="project" value="UniProtKB-KW"/>
</dbReference>
<dbReference type="InterPro" id="IPR036010">
    <property type="entry name" value="2Fe-2S_ferredoxin-like_sf"/>
</dbReference>
<dbReference type="InterPro" id="IPR018298">
    <property type="entry name" value="Adrenodoxin_Fe-S_BS"/>
</dbReference>
<evidence type="ECO:0000259" key="7">
    <source>
        <dbReference type="PROSITE" id="PS51085"/>
    </source>
</evidence>
<evidence type="ECO:0000256" key="1">
    <source>
        <dbReference type="ARBA" id="ARBA00010914"/>
    </source>
</evidence>
<evidence type="ECO:0000256" key="6">
    <source>
        <dbReference type="ARBA" id="ARBA00034078"/>
    </source>
</evidence>
<comment type="similarity">
    <text evidence="1">Belongs to the adrenodoxin/putidaredoxin family.</text>
</comment>
<dbReference type="PATRIC" id="fig|1329909.3.peg.2871"/>
<dbReference type="GO" id="GO:0140647">
    <property type="term" value="P:P450-containing electron transport chain"/>
    <property type="evidence" value="ECO:0007669"/>
    <property type="project" value="InterPro"/>
</dbReference>
<gene>
    <name evidence="8" type="ORF">L288_14935</name>
</gene>
<reference evidence="8 9" key="1">
    <citation type="journal article" date="2013" name="Genome Announc.">
        <title>Draft Genome Sequence of Sphingobium quisquiliarum Strain P25T, a Novel Hexachlorocyclohexane (HCH)-Degrading Bacterium Isolated from an HCH Dumpsite.</title>
        <authorList>
            <person name="Kumar Singh A."/>
            <person name="Sangwan N."/>
            <person name="Sharma A."/>
            <person name="Gupta V."/>
            <person name="Khurana J.P."/>
            <person name="Lal R."/>
        </authorList>
    </citation>
    <scope>NUCLEOTIDE SEQUENCE [LARGE SCALE GENOMIC DNA]</scope>
    <source>
        <strain evidence="8 9">P25</strain>
    </source>
</reference>
<dbReference type="InterPro" id="IPR001055">
    <property type="entry name" value="Adrenodoxin-like"/>
</dbReference>
<keyword evidence="3" id="KW-0479">Metal-binding</keyword>
<dbReference type="SUPFAM" id="SSF54292">
    <property type="entry name" value="2Fe-2S ferredoxin-like"/>
    <property type="match status" value="1"/>
</dbReference>
<dbReference type="EMBL" id="ATHO01000135">
    <property type="protein sequence ID" value="EQB03352.1"/>
    <property type="molecule type" value="Genomic_DNA"/>
</dbReference>
<dbReference type="PRINTS" id="PR00355">
    <property type="entry name" value="ADRENODOXIN"/>
</dbReference>
<keyword evidence="9" id="KW-1185">Reference proteome</keyword>
<keyword evidence="2" id="KW-0001">2Fe-2S</keyword>
<dbReference type="Pfam" id="PF00111">
    <property type="entry name" value="Fer2"/>
    <property type="match status" value="1"/>
</dbReference>
<dbReference type="RefSeq" id="WP_021239097.1">
    <property type="nucleotide sequence ID" value="NZ_ATHO01000135.1"/>
</dbReference>
<dbReference type="PROSITE" id="PS00814">
    <property type="entry name" value="ADX"/>
    <property type="match status" value="1"/>
</dbReference>
<evidence type="ECO:0000256" key="3">
    <source>
        <dbReference type="ARBA" id="ARBA00022723"/>
    </source>
</evidence>
<evidence type="ECO:0000256" key="2">
    <source>
        <dbReference type="ARBA" id="ARBA00022714"/>
    </source>
</evidence>
<evidence type="ECO:0000313" key="9">
    <source>
        <dbReference type="Proteomes" id="UP000015525"/>
    </source>
</evidence>
<evidence type="ECO:0000256" key="5">
    <source>
        <dbReference type="ARBA" id="ARBA00023014"/>
    </source>
</evidence>
<evidence type="ECO:0000313" key="8">
    <source>
        <dbReference type="EMBL" id="EQB03352.1"/>
    </source>
</evidence>
<dbReference type="PANTHER" id="PTHR23426">
    <property type="entry name" value="FERREDOXIN/ADRENODOXIN"/>
    <property type="match status" value="1"/>
</dbReference>
<accession>T0GRS1</accession>
<comment type="caution">
    <text evidence="8">The sequence shown here is derived from an EMBL/GenBank/DDBJ whole genome shotgun (WGS) entry which is preliminary data.</text>
</comment>
<dbReference type="AlphaFoldDB" id="T0GRS1"/>
<dbReference type="GO" id="GO:0009055">
    <property type="term" value="F:electron transfer activity"/>
    <property type="evidence" value="ECO:0007669"/>
    <property type="project" value="TreeGrafter"/>
</dbReference>
<dbReference type="InterPro" id="IPR012675">
    <property type="entry name" value="Beta-grasp_dom_sf"/>
</dbReference>
<keyword evidence="5" id="KW-0411">Iron-sulfur</keyword>
<dbReference type="InterPro" id="IPR001041">
    <property type="entry name" value="2Fe-2S_ferredoxin-type"/>
</dbReference>
<dbReference type="Gene3D" id="3.10.20.30">
    <property type="match status" value="1"/>
</dbReference>
<dbReference type="PROSITE" id="PS51085">
    <property type="entry name" value="2FE2S_FER_2"/>
    <property type="match status" value="1"/>
</dbReference>
<protein>
    <submittedName>
        <fullName evidence="8">2Fe-2S ferredoxin</fullName>
    </submittedName>
</protein>
<organism evidence="8 9">
    <name type="scientific">Sphingobium quisquiliarum P25</name>
    <dbReference type="NCBI Taxonomy" id="1329909"/>
    <lineage>
        <taxon>Bacteria</taxon>
        <taxon>Pseudomonadati</taxon>
        <taxon>Pseudomonadota</taxon>
        <taxon>Alphaproteobacteria</taxon>
        <taxon>Sphingomonadales</taxon>
        <taxon>Sphingomonadaceae</taxon>
        <taxon>Sphingobium</taxon>
    </lineage>
</organism>
<evidence type="ECO:0000256" key="4">
    <source>
        <dbReference type="ARBA" id="ARBA00023004"/>
    </source>
</evidence>
<dbReference type="GO" id="GO:0051537">
    <property type="term" value="F:2 iron, 2 sulfur cluster binding"/>
    <property type="evidence" value="ECO:0007669"/>
    <property type="project" value="UniProtKB-KW"/>
</dbReference>
<dbReference type="CDD" id="cd00207">
    <property type="entry name" value="fer2"/>
    <property type="match status" value="1"/>
</dbReference>
<feature type="domain" description="2Fe-2S ferredoxin-type" evidence="7">
    <location>
        <begin position="2"/>
        <end position="105"/>
    </location>
</feature>
<dbReference type="PANTHER" id="PTHR23426:SF67">
    <property type="entry name" value="2FE-2S FERREDOXIN-TYPE DOMAIN-CONTAINING PROTEIN"/>
    <property type="match status" value="1"/>
</dbReference>
<name>T0GRS1_9SPHN</name>